<evidence type="ECO:0000313" key="4">
    <source>
        <dbReference type="Proteomes" id="UP000186110"/>
    </source>
</evidence>
<evidence type="ECO:0000313" key="3">
    <source>
        <dbReference type="EMBL" id="APW44260.1"/>
    </source>
</evidence>
<dbReference type="EMBL" id="CP019239">
    <property type="protein sequence ID" value="APW44260.1"/>
    <property type="molecule type" value="Genomic_DNA"/>
</dbReference>
<keyword evidence="1" id="KW-0732">Signal</keyword>
<feature type="domain" description="PepSY" evidence="2">
    <location>
        <begin position="12"/>
        <end position="89"/>
    </location>
</feature>
<keyword evidence="4" id="KW-1185">Reference proteome</keyword>
<feature type="signal peptide" evidence="1">
    <location>
        <begin position="1"/>
        <end position="24"/>
    </location>
</feature>
<dbReference type="RefSeq" id="WP_029709530.1">
    <property type="nucleotide sequence ID" value="NZ_CP019239.1"/>
</dbReference>
<organism evidence="3 4">
    <name type="scientific">Rhodoferax saidenbachensis</name>
    <dbReference type="NCBI Taxonomy" id="1484693"/>
    <lineage>
        <taxon>Bacteria</taxon>
        <taxon>Pseudomonadati</taxon>
        <taxon>Pseudomonadota</taxon>
        <taxon>Betaproteobacteria</taxon>
        <taxon>Burkholderiales</taxon>
        <taxon>Comamonadaceae</taxon>
        <taxon>Rhodoferax</taxon>
    </lineage>
</organism>
<sequence>MKSAPGVRSIAVFVIGLVALSSVAATSPTCSIPKDRWMDETSLKRELLRQGYLIKTIRVRNECYEIYGLDPFGRRVQILIDPATSQPVEDP</sequence>
<accession>A0A1P8KE00</accession>
<gene>
    <name evidence="3" type="ORF">RS694_18160</name>
</gene>
<evidence type="ECO:0000256" key="1">
    <source>
        <dbReference type="SAM" id="SignalP"/>
    </source>
</evidence>
<feature type="chain" id="PRO_5010282560" description="PepSY domain-containing protein" evidence="1">
    <location>
        <begin position="25"/>
        <end position="91"/>
    </location>
</feature>
<dbReference type="InterPro" id="IPR025711">
    <property type="entry name" value="PepSY"/>
</dbReference>
<evidence type="ECO:0000259" key="2">
    <source>
        <dbReference type="Pfam" id="PF13670"/>
    </source>
</evidence>
<dbReference type="KEGG" id="rsb:RS694_18160"/>
<dbReference type="STRING" id="1484693.RS694_18160"/>
<dbReference type="Pfam" id="PF13670">
    <property type="entry name" value="PepSY_2"/>
    <property type="match status" value="1"/>
</dbReference>
<dbReference type="Proteomes" id="UP000186110">
    <property type="component" value="Chromosome"/>
</dbReference>
<protein>
    <recommendedName>
        <fullName evidence="2">PepSY domain-containing protein</fullName>
    </recommendedName>
</protein>
<dbReference type="AlphaFoldDB" id="A0A1P8KE00"/>
<proteinExistence type="predicted"/>
<reference evidence="3 4" key="1">
    <citation type="submission" date="2017-01" db="EMBL/GenBank/DDBJ databases">
        <authorList>
            <person name="Mah S.A."/>
            <person name="Swanson W.J."/>
            <person name="Moy G.W."/>
            <person name="Vacquier V.D."/>
        </authorList>
    </citation>
    <scope>NUCLEOTIDE SEQUENCE [LARGE SCALE GENOMIC DNA]</scope>
    <source>
        <strain evidence="3 4">DSM 22694</strain>
    </source>
</reference>
<name>A0A1P8KE00_9BURK</name>